<comment type="caution">
    <text evidence="2">The sequence shown here is derived from an EMBL/GenBank/DDBJ whole genome shotgun (WGS) entry which is preliminary data.</text>
</comment>
<evidence type="ECO:0000313" key="2">
    <source>
        <dbReference type="EMBL" id="MEQ2217141.1"/>
    </source>
</evidence>
<evidence type="ECO:0000256" key="1">
    <source>
        <dbReference type="SAM" id="MobiDB-lite"/>
    </source>
</evidence>
<protein>
    <submittedName>
        <fullName evidence="2">Uncharacterized protein</fullName>
    </submittedName>
</protein>
<name>A0ABV0S9P9_9TELE</name>
<gene>
    <name evidence="2" type="ORF">XENOCAPTIV_023792</name>
</gene>
<feature type="compositionally biased region" description="Polar residues" evidence="1">
    <location>
        <begin position="32"/>
        <end position="43"/>
    </location>
</feature>
<dbReference type="EMBL" id="JAHRIN010075675">
    <property type="protein sequence ID" value="MEQ2217141.1"/>
    <property type="molecule type" value="Genomic_DNA"/>
</dbReference>
<feature type="compositionally biased region" description="Low complexity" evidence="1">
    <location>
        <begin position="115"/>
        <end position="130"/>
    </location>
</feature>
<feature type="non-terminal residue" evidence="2">
    <location>
        <position position="1"/>
    </location>
</feature>
<feature type="compositionally biased region" description="Polar residues" evidence="1">
    <location>
        <begin position="82"/>
        <end position="92"/>
    </location>
</feature>
<keyword evidence="3" id="KW-1185">Reference proteome</keyword>
<dbReference type="Proteomes" id="UP001434883">
    <property type="component" value="Unassembled WGS sequence"/>
</dbReference>
<accession>A0ABV0S9P9</accession>
<organism evidence="2 3">
    <name type="scientific">Xenoophorus captivus</name>
    <dbReference type="NCBI Taxonomy" id="1517983"/>
    <lineage>
        <taxon>Eukaryota</taxon>
        <taxon>Metazoa</taxon>
        <taxon>Chordata</taxon>
        <taxon>Craniata</taxon>
        <taxon>Vertebrata</taxon>
        <taxon>Euteleostomi</taxon>
        <taxon>Actinopterygii</taxon>
        <taxon>Neopterygii</taxon>
        <taxon>Teleostei</taxon>
        <taxon>Neoteleostei</taxon>
        <taxon>Acanthomorphata</taxon>
        <taxon>Ovalentaria</taxon>
        <taxon>Atherinomorphae</taxon>
        <taxon>Cyprinodontiformes</taxon>
        <taxon>Goodeidae</taxon>
        <taxon>Xenoophorus</taxon>
    </lineage>
</organism>
<feature type="compositionally biased region" description="Pro residues" evidence="1">
    <location>
        <begin position="49"/>
        <end position="59"/>
    </location>
</feature>
<evidence type="ECO:0000313" key="3">
    <source>
        <dbReference type="Proteomes" id="UP001434883"/>
    </source>
</evidence>
<sequence length="205" mass="21929">GTTEFEDLIANLKISQGNQQTPPPPAVPEEPSNQPDGPLSPQSFAMGYGPPPLWGMPLPPHHHPNQPFYGAPGTFPGAVRPQQATSVPIGSHNQFIPLQEAREFYSAAQTVAKNQSQRAQSQLSAQSQPQNESQSNKSHQSHTHEANNDPASSSPSLADNFSTKTAVSHTPPRQSAPTAGHTPGSASKRKHRKLAVNFEATKVSE</sequence>
<feature type="region of interest" description="Disordered" evidence="1">
    <location>
        <begin position="13"/>
        <end position="92"/>
    </location>
</feature>
<feature type="region of interest" description="Disordered" evidence="1">
    <location>
        <begin position="108"/>
        <end position="205"/>
    </location>
</feature>
<reference evidence="2 3" key="1">
    <citation type="submission" date="2021-06" db="EMBL/GenBank/DDBJ databases">
        <authorList>
            <person name="Palmer J.M."/>
        </authorList>
    </citation>
    <scope>NUCLEOTIDE SEQUENCE [LARGE SCALE GENOMIC DNA]</scope>
    <source>
        <strain evidence="2 3">XC_2019</strain>
        <tissue evidence="2">Muscle</tissue>
    </source>
</reference>
<feature type="compositionally biased region" description="Polar residues" evidence="1">
    <location>
        <begin position="149"/>
        <end position="177"/>
    </location>
</feature>
<proteinExistence type="predicted"/>